<dbReference type="PANTHER" id="PTHR14614">
    <property type="entry name" value="HEPATOCELLULAR CARCINOMA-ASSOCIATED ANTIGEN"/>
    <property type="match status" value="1"/>
</dbReference>
<evidence type="ECO:0000313" key="5">
    <source>
        <dbReference type="RefSeq" id="XP_052737579.1"/>
    </source>
</evidence>
<proteinExistence type="inferred from homology"/>
<organism evidence="4 8">
    <name type="scientific">Bicyclus anynana</name>
    <name type="common">Squinting bush brown butterfly</name>
    <dbReference type="NCBI Taxonomy" id="110368"/>
    <lineage>
        <taxon>Eukaryota</taxon>
        <taxon>Metazoa</taxon>
        <taxon>Ecdysozoa</taxon>
        <taxon>Arthropoda</taxon>
        <taxon>Hexapoda</taxon>
        <taxon>Insecta</taxon>
        <taxon>Pterygota</taxon>
        <taxon>Neoptera</taxon>
        <taxon>Endopterygota</taxon>
        <taxon>Lepidoptera</taxon>
        <taxon>Glossata</taxon>
        <taxon>Ditrysia</taxon>
        <taxon>Papilionoidea</taxon>
        <taxon>Nymphalidae</taxon>
        <taxon>Satyrinae</taxon>
        <taxon>Satyrini</taxon>
        <taxon>Mycalesina</taxon>
        <taxon>Bicyclus</taxon>
    </lineage>
</organism>
<dbReference type="RefSeq" id="XP_052737581.1">
    <property type="nucleotide sequence ID" value="XM_052881621.1"/>
</dbReference>
<keyword evidence="2" id="KW-0808">Transferase</keyword>
<dbReference type="InterPro" id="IPR019410">
    <property type="entry name" value="Methyltransf_16"/>
</dbReference>
<dbReference type="InterPro" id="IPR029426">
    <property type="entry name" value="FAM86_N"/>
</dbReference>
<accession>A0ABM3LET5</accession>
<protein>
    <submittedName>
        <fullName evidence="5 6">Protein-lysine N-methyltransferase EEF2KMT</fullName>
    </submittedName>
</protein>
<sequence>MLTNNNVDNTTIVETLAKSFFKRSLSDLNSGYINNMTWEMQDKFLYKTIYSPLFKKYPGSPTFSRQFFKKLIELLEPEHEVHDDIYGYLCSVMDSEADQFNYCHYLIDNSLDNIVTIKETKNMVLNGTTGLRTWEAAFMLSDWALCNQDIFTNKSILELGSGVGFTGITIVKHCNVKSLVMTDFHDEVLETIHKNIHMNFSVSQDQQNNDLVVSKNRKKDIGVMKLDWNDTENLRHNLIPDVIIGADIVYDPSIFQPLINIFEVFHKRNNNVEIYIACVIRNSDTFNGFLKTLDISNFKHKELSVQRNVHIRWDENLPSWSLLRINKETFN</sequence>
<evidence type="ECO:0000313" key="7">
    <source>
        <dbReference type="RefSeq" id="XP_052737581.1"/>
    </source>
</evidence>
<dbReference type="InterPro" id="IPR029063">
    <property type="entry name" value="SAM-dependent_MTases_sf"/>
</dbReference>
<evidence type="ECO:0000313" key="6">
    <source>
        <dbReference type="RefSeq" id="XP_052737580.1"/>
    </source>
</evidence>
<evidence type="ECO:0000259" key="3">
    <source>
        <dbReference type="Pfam" id="PF14904"/>
    </source>
</evidence>
<evidence type="ECO:0000256" key="2">
    <source>
        <dbReference type="ARBA" id="ARBA00022679"/>
    </source>
</evidence>
<dbReference type="GeneID" id="112047876"/>
<feature type="domain" description="FAM86 N-terminal" evidence="3">
    <location>
        <begin position="36"/>
        <end position="91"/>
    </location>
</feature>
<dbReference type="SUPFAM" id="SSF53335">
    <property type="entry name" value="S-adenosyl-L-methionine-dependent methyltransferases"/>
    <property type="match status" value="1"/>
</dbReference>
<comment type="similarity">
    <text evidence="1">Belongs to the class I-like SAM-binding methyltransferase superfamily. EEF2KMT family.</text>
</comment>
<dbReference type="RefSeq" id="XP_052737580.1">
    <property type="nucleotide sequence ID" value="XM_052881620.1"/>
</dbReference>
<evidence type="ECO:0000313" key="8">
    <source>
        <dbReference type="RefSeq" id="XP_052737582.1"/>
    </source>
</evidence>
<gene>
    <name evidence="5 6 7 8" type="primary">LOC112047876</name>
</gene>
<dbReference type="RefSeq" id="XP_052737582.1">
    <property type="nucleotide sequence ID" value="XM_052881622.1"/>
</dbReference>
<dbReference type="Gene3D" id="3.40.50.150">
    <property type="entry name" value="Vaccinia Virus protein VP39"/>
    <property type="match status" value="1"/>
</dbReference>
<dbReference type="RefSeq" id="XP_052737579.1">
    <property type="nucleotide sequence ID" value="XM_052881619.1"/>
</dbReference>
<name>A0ABM3LET5_BICAN</name>
<dbReference type="PANTHER" id="PTHR14614:SF130">
    <property type="entry name" value="PROTEIN-LYSINE N-METHYLTRANSFERASE EEF2KMT"/>
    <property type="match status" value="1"/>
</dbReference>
<evidence type="ECO:0000256" key="1">
    <source>
        <dbReference type="ARBA" id="ARBA00005511"/>
    </source>
</evidence>
<dbReference type="Pfam" id="PF10294">
    <property type="entry name" value="Methyltransf_16"/>
    <property type="match status" value="1"/>
</dbReference>
<dbReference type="Proteomes" id="UP001652582">
    <property type="component" value="Chromosome 5"/>
</dbReference>
<keyword evidence="4" id="KW-1185">Reference proteome</keyword>
<reference evidence="5 6" key="1">
    <citation type="submission" date="2025-05" db="UniProtKB">
        <authorList>
            <consortium name="RefSeq"/>
        </authorList>
    </citation>
    <scope>IDENTIFICATION</scope>
</reference>
<evidence type="ECO:0000313" key="4">
    <source>
        <dbReference type="Proteomes" id="UP001652582"/>
    </source>
</evidence>
<dbReference type="Pfam" id="PF14904">
    <property type="entry name" value="FAM86"/>
    <property type="match status" value="1"/>
</dbReference>